<dbReference type="RefSeq" id="WP_209479131.1">
    <property type="nucleotide sequence ID" value="NZ_JAGGKK010000001.1"/>
</dbReference>
<evidence type="ECO:0000313" key="2">
    <source>
        <dbReference type="Proteomes" id="UP001519328"/>
    </source>
</evidence>
<dbReference type="EMBL" id="JAGGKK010000001">
    <property type="protein sequence ID" value="MBP1947520.1"/>
    <property type="molecule type" value="Genomic_DNA"/>
</dbReference>
<sequence length="63" mass="7200">MINKSDLGILLKFVDKQYVESTLDGNFYFSLSGKFIDLEKKQLDKGIGDSKEGAWSRTRKKIV</sequence>
<comment type="caution">
    <text evidence="1">The sequence shown here is derived from an EMBL/GenBank/DDBJ whole genome shotgun (WGS) entry which is preliminary data.</text>
</comment>
<dbReference type="Proteomes" id="UP001519328">
    <property type="component" value="Unassembled WGS sequence"/>
</dbReference>
<name>A0ABS4H9E5_9BACI</name>
<evidence type="ECO:0000313" key="1">
    <source>
        <dbReference type="EMBL" id="MBP1947520.1"/>
    </source>
</evidence>
<protein>
    <submittedName>
        <fullName evidence="1">Uncharacterized protein</fullName>
    </submittedName>
</protein>
<proteinExistence type="predicted"/>
<keyword evidence="2" id="KW-1185">Reference proteome</keyword>
<gene>
    <name evidence="1" type="ORF">J2Z82_000443</name>
</gene>
<organism evidence="1 2">
    <name type="scientific">Virgibacillus litoralis</name>
    <dbReference type="NCBI Taxonomy" id="578221"/>
    <lineage>
        <taxon>Bacteria</taxon>
        <taxon>Bacillati</taxon>
        <taxon>Bacillota</taxon>
        <taxon>Bacilli</taxon>
        <taxon>Bacillales</taxon>
        <taxon>Bacillaceae</taxon>
        <taxon>Virgibacillus</taxon>
    </lineage>
</organism>
<accession>A0ABS4H9E5</accession>
<reference evidence="1 2" key="1">
    <citation type="submission" date="2021-03" db="EMBL/GenBank/DDBJ databases">
        <title>Genomic Encyclopedia of Type Strains, Phase IV (KMG-IV): sequencing the most valuable type-strain genomes for metagenomic binning, comparative biology and taxonomic classification.</title>
        <authorList>
            <person name="Goeker M."/>
        </authorList>
    </citation>
    <scope>NUCLEOTIDE SEQUENCE [LARGE SCALE GENOMIC DNA]</scope>
    <source>
        <strain evidence="1 2">DSM 21085</strain>
    </source>
</reference>